<proteinExistence type="inferred from homology"/>
<dbReference type="Proteomes" id="UP000594468">
    <property type="component" value="Chromosome"/>
</dbReference>
<dbReference type="GO" id="GO:0006313">
    <property type="term" value="P:DNA transposition"/>
    <property type="evidence" value="ECO:0007669"/>
    <property type="project" value="InterPro"/>
</dbReference>
<organism evidence="6 7">
    <name type="scientific">Phototrophicus methaneseepsis</name>
    <dbReference type="NCBI Taxonomy" id="2710758"/>
    <lineage>
        <taxon>Bacteria</taxon>
        <taxon>Bacillati</taxon>
        <taxon>Chloroflexota</taxon>
        <taxon>Candidatus Thermofontia</taxon>
        <taxon>Phototrophicales</taxon>
        <taxon>Phototrophicaceae</taxon>
        <taxon>Phototrophicus</taxon>
    </lineage>
</organism>
<name>A0A7S8EA24_9CHLR</name>
<protein>
    <submittedName>
        <fullName evidence="6">IS1 family transposase</fullName>
    </submittedName>
</protein>
<dbReference type="InterPro" id="IPR005063">
    <property type="entry name" value="Transposase_27"/>
</dbReference>
<keyword evidence="3" id="KW-0815">Transposition</keyword>
<evidence type="ECO:0000256" key="4">
    <source>
        <dbReference type="ARBA" id="ARBA00023172"/>
    </source>
</evidence>
<dbReference type="AlphaFoldDB" id="A0A7S8EA24"/>
<dbReference type="NCBIfam" id="NF033558">
    <property type="entry name" value="transpos_IS1"/>
    <property type="match status" value="1"/>
</dbReference>
<keyword evidence="4" id="KW-0233">DNA recombination</keyword>
<evidence type="ECO:0000256" key="2">
    <source>
        <dbReference type="ARBA" id="ARBA00008841"/>
    </source>
</evidence>
<dbReference type="Pfam" id="PF03811">
    <property type="entry name" value="Zn_ribbon_InsA"/>
    <property type="match status" value="1"/>
</dbReference>
<evidence type="ECO:0000259" key="5">
    <source>
        <dbReference type="Pfam" id="PF03811"/>
    </source>
</evidence>
<dbReference type="Pfam" id="PF03400">
    <property type="entry name" value="DDE_Tnp_IS1"/>
    <property type="match status" value="1"/>
</dbReference>
<keyword evidence="7" id="KW-1185">Reference proteome</keyword>
<dbReference type="GO" id="GO:0004803">
    <property type="term" value="F:transposase activity"/>
    <property type="evidence" value="ECO:0007669"/>
    <property type="project" value="InterPro"/>
</dbReference>
<dbReference type="PANTHER" id="PTHR33293:SF1">
    <property type="entry name" value="INSERTION ELEMENT IS1 1 PROTEIN INSB-RELATED"/>
    <property type="match status" value="1"/>
</dbReference>
<dbReference type="InterPro" id="IPR051354">
    <property type="entry name" value="Transposase_27_IS1"/>
</dbReference>
<dbReference type="KEGG" id="pmet:G4Y79_01915"/>
<evidence type="ECO:0000313" key="7">
    <source>
        <dbReference type="Proteomes" id="UP000594468"/>
    </source>
</evidence>
<comment type="function">
    <text evidence="1">Absolutely required for transposition of IS1.</text>
</comment>
<dbReference type="InterPro" id="IPR003220">
    <property type="entry name" value="InsA_N_dom_Znf"/>
</dbReference>
<sequence>MIQTIITHECPRCGSLDLVKNGHDYKGDQKFHCKTCDRYGTLQAQKGYDRERRAQVKRALLERVSIRGIGRIFKMSRHTVGQCLSQWLEQQVPISQTLLPADWDDVLELDELWSFMGNKEQKRWLSLALCRRTHQVIAYWIGNRSETSAVRLWESIPEDYRHCASFSDRWQAYEHVFDRHKHRMVDKSEGETNHVERWFNTLRQRLARFTRKTLSFSKRDDIH</sequence>
<dbReference type="RefSeq" id="WP_195171224.1">
    <property type="nucleotide sequence ID" value="NZ_CP062983.1"/>
</dbReference>
<dbReference type="EMBL" id="CP062983">
    <property type="protein sequence ID" value="QPC83155.1"/>
    <property type="molecule type" value="Genomic_DNA"/>
</dbReference>
<reference evidence="6 7" key="1">
    <citation type="submission" date="2020-02" db="EMBL/GenBank/DDBJ databases">
        <authorList>
            <person name="Zheng R.K."/>
            <person name="Sun C.M."/>
        </authorList>
    </citation>
    <scope>NUCLEOTIDE SEQUENCE [LARGE SCALE GENOMIC DNA]</scope>
    <source>
        <strain evidence="7">rifampicinis</strain>
    </source>
</reference>
<gene>
    <name evidence="6" type="ORF">G4Y79_01915</name>
</gene>
<evidence type="ECO:0000313" key="6">
    <source>
        <dbReference type="EMBL" id="QPC83155.1"/>
    </source>
</evidence>
<accession>A0A7S8EA24</accession>
<comment type="similarity">
    <text evidence="2">Belongs to the transposase 27 family.</text>
</comment>
<dbReference type="PANTHER" id="PTHR33293">
    <property type="entry name" value="INSERTION ELEMENT IS1 1 PROTEIN INSB-RELATED"/>
    <property type="match status" value="1"/>
</dbReference>
<evidence type="ECO:0000256" key="3">
    <source>
        <dbReference type="ARBA" id="ARBA00022578"/>
    </source>
</evidence>
<dbReference type="GO" id="GO:0003677">
    <property type="term" value="F:DNA binding"/>
    <property type="evidence" value="ECO:0007669"/>
    <property type="project" value="InterPro"/>
</dbReference>
<evidence type="ECO:0000256" key="1">
    <source>
        <dbReference type="ARBA" id="ARBA00004091"/>
    </source>
</evidence>
<feature type="domain" description="InsA N-terminal zinc ribbon" evidence="5">
    <location>
        <begin position="9"/>
        <end position="36"/>
    </location>
</feature>